<keyword evidence="10 11" id="KW-0472">Membrane</keyword>
<comment type="caution">
    <text evidence="12">The sequence shown here is derived from an EMBL/GenBank/DDBJ whole genome shotgun (WGS) entry which is preliminary data.</text>
</comment>
<organism evidence="12 13">
    <name type="scientific">Algivirga pacifica</name>
    <dbReference type="NCBI Taxonomy" id="1162670"/>
    <lineage>
        <taxon>Bacteria</taxon>
        <taxon>Pseudomonadati</taxon>
        <taxon>Bacteroidota</taxon>
        <taxon>Cytophagia</taxon>
        <taxon>Cytophagales</taxon>
        <taxon>Flammeovirgaceae</taxon>
        <taxon>Algivirga</taxon>
    </lineage>
</organism>
<dbReference type="InterPro" id="IPR003849">
    <property type="entry name" value="Preprotein_translocase_YajC"/>
</dbReference>
<evidence type="ECO:0000256" key="4">
    <source>
        <dbReference type="ARBA" id="ARBA00022448"/>
    </source>
</evidence>
<dbReference type="PANTHER" id="PTHR33909:SF1">
    <property type="entry name" value="SEC TRANSLOCON ACCESSORY COMPLEX SUBUNIT YAJC"/>
    <property type="match status" value="1"/>
</dbReference>
<evidence type="ECO:0000313" key="13">
    <source>
        <dbReference type="Proteomes" id="UP001500298"/>
    </source>
</evidence>
<sequence>MLALNILLQVSEPSGNIMQFVVIGGMILVFYFFMIRPQQAKQKKQKEFVEGLKKGDKVVTVGGMHGTIVAVDGNTVVLDVDKGTKIRFEKSSVSLETTQAAKGTDNN</sequence>
<dbReference type="NCBIfam" id="TIGR00739">
    <property type="entry name" value="yajC"/>
    <property type="match status" value="1"/>
</dbReference>
<dbReference type="Proteomes" id="UP001500298">
    <property type="component" value="Unassembled WGS sequence"/>
</dbReference>
<dbReference type="EMBL" id="BAABJX010000022">
    <property type="protein sequence ID" value="GAA4830606.1"/>
    <property type="molecule type" value="Genomic_DNA"/>
</dbReference>
<evidence type="ECO:0000256" key="6">
    <source>
        <dbReference type="ARBA" id="ARBA00022692"/>
    </source>
</evidence>
<evidence type="ECO:0000313" key="12">
    <source>
        <dbReference type="EMBL" id="GAA4830606.1"/>
    </source>
</evidence>
<keyword evidence="7" id="KW-0653">Protein transport</keyword>
<keyword evidence="6 11" id="KW-0812">Transmembrane</keyword>
<name>A0ABP9D6N8_9BACT</name>
<evidence type="ECO:0000256" key="7">
    <source>
        <dbReference type="ARBA" id="ARBA00022927"/>
    </source>
</evidence>
<comment type="similarity">
    <text evidence="2">Belongs to the YajC family.</text>
</comment>
<keyword evidence="5" id="KW-1003">Cell membrane</keyword>
<proteinExistence type="inferred from homology"/>
<keyword evidence="8 11" id="KW-1133">Transmembrane helix</keyword>
<dbReference type="SMART" id="SM01323">
    <property type="entry name" value="YajC"/>
    <property type="match status" value="1"/>
</dbReference>
<comment type="subcellular location">
    <subcellularLocation>
        <location evidence="1">Cell membrane</location>
        <topology evidence="1">Single-pass membrane protein</topology>
    </subcellularLocation>
</comment>
<evidence type="ECO:0000256" key="10">
    <source>
        <dbReference type="ARBA" id="ARBA00023136"/>
    </source>
</evidence>
<feature type="transmembrane region" description="Helical" evidence="11">
    <location>
        <begin position="17"/>
        <end position="35"/>
    </location>
</feature>
<evidence type="ECO:0000256" key="3">
    <source>
        <dbReference type="ARBA" id="ARBA00014962"/>
    </source>
</evidence>
<keyword evidence="9" id="KW-0811">Translocation</keyword>
<dbReference type="PANTHER" id="PTHR33909">
    <property type="entry name" value="SEC TRANSLOCON ACCESSORY COMPLEX SUBUNIT YAJC"/>
    <property type="match status" value="1"/>
</dbReference>
<protein>
    <recommendedName>
        <fullName evidence="3">Sec translocon accessory complex subunit YajC</fullName>
    </recommendedName>
</protein>
<evidence type="ECO:0000256" key="9">
    <source>
        <dbReference type="ARBA" id="ARBA00023010"/>
    </source>
</evidence>
<dbReference type="PRINTS" id="PR01853">
    <property type="entry name" value="YAJCTRNLCASE"/>
</dbReference>
<evidence type="ECO:0000256" key="8">
    <source>
        <dbReference type="ARBA" id="ARBA00022989"/>
    </source>
</evidence>
<evidence type="ECO:0000256" key="11">
    <source>
        <dbReference type="SAM" id="Phobius"/>
    </source>
</evidence>
<evidence type="ECO:0000256" key="1">
    <source>
        <dbReference type="ARBA" id="ARBA00004162"/>
    </source>
</evidence>
<dbReference type="Pfam" id="PF02699">
    <property type="entry name" value="YajC"/>
    <property type="match status" value="1"/>
</dbReference>
<accession>A0ABP9D6N8</accession>
<keyword evidence="13" id="KW-1185">Reference proteome</keyword>
<dbReference type="RefSeq" id="WP_345370569.1">
    <property type="nucleotide sequence ID" value="NZ_BAABJX010000022.1"/>
</dbReference>
<gene>
    <name evidence="12" type="ORF">GCM10023331_14870</name>
</gene>
<evidence type="ECO:0000256" key="5">
    <source>
        <dbReference type="ARBA" id="ARBA00022475"/>
    </source>
</evidence>
<reference evidence="13" key="1">
    <citation type="journal article" date="2019" name="Int. J. Syst. Evol. Microbiol.">
        <title>The Global Catalogue of Microorganisms (GCM) 10K type strain sequencing project: providing services to taxonomists for standard genome sequencing and annotation.</title>
        <authorList>
            <consortium name="The Broad Institute Genomics Platform"/>
            <consortium name="The Broad Institute Genome Sequencing Center for Infectious Disease"/>
            <person name="Wu L."/>
            <person name="Ma J."/>
        </authorList>
    </citation>
    <scope>NUCLEOTIDE SEQUENCE [LARGE SCALE GENOMIC DNA]</scope>
    <source>
        <strain evidence="13">JCM 18326</strain>
    </source>
</reference>
<evidence type="ECO:0000256" key="2">
    <source>
        <dbReference type="ARBA" id="ARBA00006742"/>
    </source>
</evidence>
<keyword evidence="4" id="KW-0813">Transport</keyword>